<evidence type="ECO:0000313" key="3">
    <source>
        <dbReference type="Proteomes" id="UP001142153"/>
    </source>
</evidence>
<proteinExistence type="predicted"/>
<dbReference type="EMBL" id="JAPZPY010000009">
    <property type="protein sequence ID" value="MCZ8381061.1"/>
    <property type="molecule type" value="Genomic_DNA"/>
</dbReference>
<dbReference type="Gene3D" id="3.50.50.60">
    <property type="entry name" value="FAD/NAD(P)-binding domain"/>
    <property type="match status" value="1"/>
</dbReference>
<dbReference type="PRINTS" id="PR00420">
    <property type="entry name" value="RNGMNOXGNASE"/>
</dbReference>
<sequence>MHALVIGAGPTGLFTALALARRGHEVTVVDRDPGPPASGPWRRRGVMQFDHAHTFRPQVVEALSAESPDVLTTLLTAGASVPGDADGRPAALRCRRSTFERALRRHAVAEPAVTVRTGHVDTVWRPAGRAAGAVVDGRPMPADVVIDASGRTSRVTEGIRPPAEGEDCGAVYVTRQYRLRDGAPPGPTNSPIGLSLSFPTHFAIAFVHDDRTFSVTVTHDGGDRRLRLLRHDAVFERGVRAIPLLAEWIDEERAQPISPALAGGRLYNAYRGQLDDAGRPVLPGLVSVGDAVCTTTPLAGRGVALAMLQARRLAASIDRHGDDIDSATVDFDSWCTEHIRPWFEDHRHCDAARVRRWRSGDVDLGSPLPSDLIAAAADADPRLRDVVVPYQSMRALPATLTRVEPRAREIFAAGWRPDVPDGPTQTELAELCQRLGVQDTGNRLMPWMNAECRRSGSAMAMRSGT</sequence>
<reference evidence="2" key="1">
    <citation type="submission" date="2022-12" db="EMBL/GenBank/DDBJ databases">
        <authorList>
            <person name="Deng Y."/>
            <person name="Zhang Y.-Q."/>
        </authorList>
    </citation>
    <scope>NUCLEOTIDE SEQUENCE</scope>
    <source>
        <strain evidence="2">CPCC 205372</strain>
    </source>
</reference>
<feature type="domain" description="FAD dependent oxidoreductase" evidence="1">
    <location>
        <begin position="3"/>
        <end position="73"/>
    </location>
</feature>
<dbReference type="Proteomes" id="UP001142153">
    <property type="component" value="Unassembled WGS sequence"/>
</dbReference>
<dbReference type="InterPro" id="IPR050407">
    <property type="entry name" value="Geranylgeranyl_reductase"/>
</dbReference>
<dbReference type="SUPFAM" id="SSF51905">
    <property type="entry name" value="FAD/NAD(P)-binding domain"/>
    <property type="match status" value="1"/>
</dbReference>
<dbReference type="InterPro" id="IPR006076">
    <property type="entry name" value="FAD-dep_OxRdtase"/>
</dbReference>
<evidence type="ECO:0000313" key="2">
    <source>
        <dbReference type="EMBL" id="MCZ8381061.1"/>
    </source>
</evidence>
<protein>
    <submittedName>
        <fullName evidence="2">NAD(P)/FAD-dependent oxidoreductase</fullName>
    </submittedName>
</protein>
<dbReference type="PANTHER" id="PTHR42685:SF22">
    <property type="entry name" value="CONDITIONED MEDIUM FACTOR RECEPTOR 1"/>
    <property type="match status" value="1"/>
</dbReference>
<evidence type="ECO:0000259" key="1">
    <source>
        <dbReference type="Pfam" id="PF01266"/>
    </source>
</evidence>
<keyword evidence="3" id="KW-1185">Reference proteome</keyword>
<comment type="caution">
    <text evidence="2">The sequence shown here is derived from an EMBL/GenBank/DDBJ whole genome shotgun (WGS) entry which is preliminary data.</text>
</comment>
<organism evidence="2 3">
    <name type="scientific">Mycobacterium hippophais</name>
    <dbReference type="NCBI Taxonomy" id="3016340"/>
    <lineage>
        <taxon>Bacteria</taxon>
        <taxon>Bacillati</taxon>
        <taxon>Actinomycetota</taxon>
        <taxon>Actinomycetes</taxon>
        <taxon>Mycobacteriales</taxon>
        <taxon>Mycobacteriaceae</taxon>
        <taxon>Mycobacterium</taxon>
    </lineage>
</organism>
<dbReference type="Pfam" id="PF01266">
    <property type="entry name" value="DAO"/>
    <property type="match status" value="1"/>
</dbReference>
<dbReference type="InterPro" id="IPR036188">
    <property type="entry name" value="FAD/NAD-bd_sf"/>
</dbReference>
<name>A0ABT4PWW9_9MYCO</name>
<dbReference type="RefSeq" id="WP_269895616.1">
    <property type="nucleotide sequence ID" value="NZ_JAPZPY010000009.1"/>
</dbReference>
<dbReference type="PANTHER" id="PTHR42685">
    <property type="entry name" value="GERANYLGERANYL DIPHOSPHATE REDUCTASE"/>
    <property type="match status" value="1"/>
</dbReference>
<gene>
    <name evidence="2" type="ORF">O6P37_19515</name>
</gene>
<accession>A0ABT4PWW9</accession>